<evidence type="ECO:0000313" key="1">
    <source>
        <dbReference type="EMBL" id="AFZ25638.1"/>
    </source>
</evidence>
<dbReference type="Proteomes" id="UP000010475">
    <property type="component" value="Chromosome"/>
</dbReference>
<organism evidence="1 2">
    <name type="scientific">Cylindrospermum stagnale PCC 7417</name>
    <dbReference type="NCBI Taxonomy" id="56107"/>
    <lineage>
        <taxon>Bacteria</taxon>
        <taxon>Bacillati</taxon>
        <taxon>Cyanobacteriota</taxon>
        <taxon>Cyanophyceae</taxon>
        <taxon>Nostocales</taxon>
        <taxon>Nostocaceae</taxon>
        <taxon>Cylindrospermum</taxon>
    </lineage>
</organism>
<evidence type="ECO:0000313" key="2">
    <source>
        <dbReference type="Proteomes" id="UP000010475"/>
    </source>
</evidence>
<accession>K9WZL1</accession>
<gene>
    <name evidence="1" type="ORF">Cylst_3495</name>
</gene>
<proteinExistence type="predicted"/>
<reference evidence="1 2" key="1">
    <citation type="submission" date="2012-06" db="EMBL/GenBank/DDBJ databases">
        <title>Finished chromosome of genome of Cylindrospermum stagnale PCC 7417.</title>
        <authorList>
            <consortium name="US DOE Joint Genome Institute"/>
            <person name="Gugger M."/>
            <person name="Coursin T."/>
            <person name="Rippka R."/>
            <person name="Tandeau De Marsac N."/>
            <person name="Huntemann M."/>
            <person name="Wei C.-L."/>
            <person name="Han J."/>
            <person name="Detter J.C."/>
            <person name="Han C."/>
            <person name="Tapia R."/>
            <person name="Chen A."/>
            <person name="Kyrpides N."/>
            <person name="Mavromatis K."/>
            <person name="Markowitz V."/>
            <person name="Szeto E."/>
            <person name="Ivanova N."/>
            <person name="Pagani I."/>
            <person name="Pati A."/>
            <person name="Goodwin L."/>
            <person name="Nordberg H.P."/>
            <person name="Cantor M.N."/>
            <person name="Hua S.X."/>
            <person name="Woyke T."/>
            <person name="Kerfeld C.A."/>
        </authorList>
    </citation>
    <scope>NUCLEOTIDE SEQUENCE [LARGE SCALE GENOMIC DNA]</scope>
    <source>
        <strain evidence="1 2">PCC 7417</strain>
    </source>
</reference>
<keyword evidence="2" id="KW-1185">Reference proteome</keyword>
<protein>
    <submittedName>
        <fullName evidence="1">Uncharacterized protein</fullName>
    </submittedName>
</protein>
<dbReference type="AlphaFoldDB" id="K9WZL1"/>
<dbReference type="EMBL" id="CP003642">
    <property type="protein sequence ID" value="AFZ25638.1"/>
    <property type="molecule type" value="Genomic_DNA"/>
</dbReference>
<name>K9WZL1_9NOST</name>
<dbReference type="HOGENOM" id="CLU_3167117_0_0_3"/>
<dbReference type="KEGG" id="csg:Cylst_3495"/>
<sequence length="47" mass="5333">MLTVENEQFLEVVEELLSLSSLTSELVESMFFISRKGTKKNVNVLSI</sequence>